<keyword evidence="2" id="KW-1185">Reference proteome</keyword>
<reference evidence="1" key="1">
    <citation type="submission" date="2021-06" db="EMBL/GenBank/DDBJ databases">
        <authorList>
            <person name="Kallberg Y."/>
            <person name="Tangrot J."/>
            <person name="Rosling A."/>
        </authorList>
    </citation>
    <scope>NUCLEOTIDE SEQUENCE</scope>
    <source>
        <strain evidence="1">MA461A</strain>
    </source>
</reference>
<proteinExistence type="predicted"/>
<evidence type="ECO:0000313" key="1">
    <source>
        <dbReference type="EMBL" id="CAG8769813.1"/>
    </source>
</evidence>
<organism evidence="1 2">
    <name type="scientific">Racocetra persica</name>
    <dbReference type="NCBI Taxonomy" id="160502"/>
    <lineage>
        <taxon>Eukaryota</taxon>
        <taxon>Fungi</taxon>
        <taxon>Fungi incertae sedis</taxon>
        <taxon>Mucoromycota</taxon>
        <taxon>Glomeromycotina</taxon>
        <taxon>Glomeromycetes</taxon>
        <taxon>Diversisporales</taxon>
        <taxon>Gigasporaceae</taxon>
        <taxon>Racocetra</taxon>
    </lineage>
</organism>
<accession>A0ACA9QYR8</accession>
<name>A0ACA9QYR8_9GLOM</name>
<protein>
    <submittedName>
        <fullName evidence="1">10407_t:CDS:1</fullName>
    </submittedName>
</protein>
<gene>
    <name evidence="1" type="ORF">RPERSI_LOCUS16266</name>
</gene>
<sequence>MDDAFHRTPLSVARSRLNILMKNIESANVDVEDMVDDNENIPENREIFVQVLQIIKILRHYLSTESREYGNIQDTRSNAKIIGSVDTSSFSTGNEPMLISNTESATSAMEALDDLTSQLSQMAISTSKFEKSNSDSAIKSSSANQYILPDSIVLNKVQNVLDNILKYQT</sequence>
<comment type="caution">
    <text evidence="1">The sequence shown here is derived from an EMBL/GenBank/DDBJ whole genome shotgun (WGS) entry which is preliminary data.</text>
</comment>
<evidence type="ECO:0000313" key="2">
    <source>
        <dbReference type="Proteomes" id="UP000789920"/>
    </source>
</evidence>
<dbReference type="EMBL" id="CAJVQC010039974">
    <property type="protein sequence ID" value="CAG8769813.1"/>
    <property type="molecule type" value="Genomic_DNA"/>
</dbReference>
<dbReference type="Proteomes" id="UP000789920">
    <property type="component" value="Unassembled WGS sequence"/>
</dbReference>